<proteinExistence type="predicted"/>
<evidence type="ECO:0000313" key="2">
    <source>
        <dbReference type="Proteomes" id="UP001604277"/>
    </source>
</evidence>
<evidence type="ECO:0000313" key="1">
    <source>
        <dbReference type="EMBL" id="KAL2553677.1"/>
    </source>
</evidence>
<dbReference type="AlphaFoldDB" id="A0ABD1WVD9"/>
<gene>
    <name evidence="1" type="ORF">Fot_07296</name>
</gene>
<keyword evidence="2" id="KW-1185">Reference proteome</keyword>
<sequence length="120" mass="13815">MKKDFEVLSLNTFPEIGLAGLAAKKILPVVKMKEADKNQNNELAGLSLNSSEQTSTPQALNKPLLHHPCLPRVCNSWYRSKKWAETNRRKGLVRQKMRKVKICYLCFFCSRDQSFFQTLL</sequence>
<name>A0ABD1WVD9_9LAMI</name>
<comment type="caution">
    <text evidence="1">The sequence shown here is derived from an EMBL/GenBank/DDBJ whole genome shotgun (WGS) entry which is preliminary data.</text>
</comment>
<dbReference type="Proteomes" id="UP001604277">
    <property type="component" value="Unassembled WGS sequence"/>
</dbReference>
<organism evidence="1 2">
    <name type="scientific">Forsythia ovata</name>
    <dbReference type="NCBI Taxonomy" id="205694"/>
    <lineage>
        <taxon>Eukaryota</taxon>
        <taxon>Viridiplantae</taxon>
        <taxon>Streptophyta</taxon>
        <taxon>Embryophyta</taxon>
        <taxon>Tracheophyta</taxon>
        <taxon>Spermatophyta</taxon>
        <taxon>Magnoliopsida</taxon>
        <taxon>eudicotyledons</taxon>
        <taxon>Gunneridae</taxon>
        <taxon>Pentapetalae</taxon>
        <taxon>asterids</taxon>
        <taxon>lamiids</taxon>
        <taxon>Lamiales</taxon>
        <taxon>Oleaceae</taxon>
        <taxon>Forsythieae</taxon>
        <taxon>Forsythia</taxon>
    </lineage>
</organism>
<protein>
    <submittedName>
        <fullName evidence="1">Uncharacterized protein</fullName>
    </submittedName>
</protein>
<dbReference type="EMBL" id="JBFOLJ010000002">
    <property type="protein sequence ID" value="KAL2553677.1"/>
    <property type="molecule type" value="Genomic_DNA"/>
</dbReference>
<accession>A0ABD1WVD9</accession>
<reference evidence="2" key="1">
    <citation type="submission" date="2024-07" db="EMBL/GenBank/DDBJ databases">
        <title>Two chromosome-level genome assemblies of Korean endemic species Abeliophyllum distichum and Forsythia ovata (Oleaceae).</title>
        <authorList>
            <person name="Jang H."/>
        </authorList>
    </citation>
    <scope>NUCLEOTIDE SEQUENCE [LARGE SCALE GENOMIC DNA]</scope>
</reference>